<reference evidence="1" key="1">
    <citation type="submission" date="2018-11" db="EMBL/GenBank/DDBJ databases">
        <authorList>
            <consortium name="Pathogen Informatics"/>
        </authorList>
    </citation>
    <scope>NUCLEOTIDE SEQUENCE [LARGE SCALE GENOMIC DNA]</scope>
</reference>
<dbReference type="AlphaFoldDB" id="A0A3P7F191"/>
<gene>
    <name evidence="1" type="ORF">TCNE_LOCUS3773</name>
</gene>
<accession>A0A3P7F191</accession>
<name>A0A3P7F191_TOXCA</name>
<protein>
    <submittedName>
        <fullName evidence="1">Uncharacterized protein</fullName>
    </submittedName>
</protein>
<sequence length="125" mass="14082">MHFQRPDPRVAANVLSISLFRFGDDVRSFLNQCGIDETILGCKTNAFRSSTSRTIRMLGSNAEERLDEVAMLYAAETILAKRLEGDVISAAELQLRATFLARLDREQVFSALDYFFLDPSSQPFV</sequence>
<evidence type="ECO:0000313" key="1">
    <source>
        <dbReference type="EMBL" id="VDM29490.1"/>
    </source>
</evidence>
<organism evidence="1">
    <name type="scientific">Toxocara canis</name>
    <name type="common">Canine roundworm</name>
    <dbReference type="NCBI Taxonomy" id="6265"/>
    <lineage>
        <taxon>Eukaryota</taxon>
        <taxon>Metazoa</taxon>
        <taxon>Ecdysozoa</taxon>
        <taxon>Nematoda</taxon>
        <taxon>Chromadorea</taxon>
        <taxon>Rhabditida</taxon>
        <taxon>Spirurina</taxon>
        <taxon>Ascaridomorpha</taxon>
        <taxon>Ascaridoidea</taxon>
        <taxon>Toxocaridae</taxon>
        <taxon>Toxocara</taxon>
    </lineage>
</organism>
<dbReference type="EMBL" id="UYWY01005253">
    <property type="protein sequence ID" value="VDM29490.1"/>
    <property type="molecule type" value="Genomic_DNA"/>
</dbReference>
<proteinExistence type="predicted"/>